<proteinExistence type="predicted"/>
<reference evidence="1 2" key="1">
    <citation type="submission" date="2019-09" db="EMBL/GenBank/DDBJ databases">
        <title>Paraburkholderia podalyriae sp. nov., A South African Podalyria-associated rhizobium.</title>
        <authorList>
            <person name="Mavima L."/>
            <person name="Beukes C.W."/>
            <person name="Palmer M."/>
            <person name="De Meyer S.E."/>
            <person name="James E.K."/>
            <person name="Maluk M."/>
            <person name="Avontuur J.R."/>
            <person name="Chan W.Y."/>
            <person name="Venter S.N."/>
            <person name="Steenkamp E.T."/>
        </authorList>
    </citation>
    <scope>NUCLEOTIDE SEQUENCE [LARGE SCALE GENOMIC DNA]</scope>
    <source>
        <strain evidence="1 2">WC7.3b</strain>
    </source>
</reference>
<keyword evidence="2" id="KW-1185">Reference proteome</keyword>
<sequence length="80" mass="9626">MKRFAEYDGWKIEASPIILAKQRLFQAGVVIERDDGERFVFSDLGNRVYRWQAYERGIEWAKHWIDTNYRLGAHKPRRVN</sequence>
<organism evidence="1 2">
    <name type="scientific">Paraburkholderia podalyriae</name>
    <dbReference type="NCBI Taxonomy" id="1938811"/>
    <lineage>
        <taxon>Bacteria</taxon>
        <taxon>Pseudomonadati</taxon>
        <taxon>Pseudomonadota</taxon>
        <taxon>Betaproteobacteria</taxon>
        <taxon>Burkholderiales</taxon>
        <taxon>Burkholderiaceae</taxon>
        <taxon>Paraburkholderia</taxon>
    </lineage>
</organism>
<dbReference type="RefSeq" id="WP_187639519.1">
    <property type="nucleotide sequence ID" value="NZ_VZQQ01000134.1"/>
</dbReference>
<accession>A0ABR7Q2D5</accession>
<comment type="caution">
    <text evidence="1">The sequence shown here is derived from an EMBL/GenBank/DDBJ whole genome shotgun (WGS) entry which is preliminary data.</text>
</comment>
<name>A0ABR7Q2D5_9BURK</name>
<evidence type="ECO:0000313" key="1">
    <source>
        <dbReference type="EMBL" id="MBC8752683.1"/>
    </source>
</evidence>
<protein>
    <submittedName>
        <fullName evidence="1">Uncharacterized protein</fullName>
    </submittedName>
</protein>
<dbReference type="Proteomes" id="UP000736373">
    <property type="component" value="Unassembled WGS sequence"/>
</dbReference>
<gene>
    <name evidence="1" type="ORF">F6X42_41910</name>
</gene>
<evidence type="ECO:0000313" key="2">
    <source>
        <dbReference type="Proteomes" id="UP000736373"/>
    </source>
</evidence>
<dbReference type="EMBL" id="VZQQ01000134">
    <property type="protein sequence ID" value="MBC8752683.1"/>
    <property type="molecule type" value="Genomic_DNA"/>
</dbReference>